<evidence type="ECO:0000313" key="4">
    <source>
        <dbReference type="EMBL" id="HEB73963.1"/>
    </source>
</evidence>
<name>A0A7V1I4P8_DESA2</name>
<dbReference type="EMBL" id="DRKW01000107">
    <property type="protein sequence ID" value="HEB73963.1"/>
    <property type="molecule type" value="Genomic_DNA"/>
</dbReference>
<gene>
    <name evidence="4" type="ORF">ENJ03_01930</name>
</gene>
<dbReference type="InterPro" id="IPR037024">
    <property type="entry name" value="NiFe_Hase_small_N_sf"/>
</dbReference>
<reference evidence="4" key="1">
    <citation type="journal article" date="2020" name="mSystems">
        <title>Genome- and Community-Level Interaction Insights into Carbon Utilization and Element Cycling Functions of Hydrothermarchaeota in Hydrothermal Sediment.</title>
        <authorList>
            <person name="Zhou Z."/>
            <person name="Liu Y."/>
            <person name="Xu W."/>
            <person name="Pan J."/>
            <person name="Luo Z.H."/>
            <person name="Li M."/>
        </authorList>
    </citation>
    <scope>NUCLEOTIDE SEQUENCE [LARGE SCALE GENOMIC DNA]</scope>
    <source>
        <strain evidence="4">HyVt-45</strain>
    </source>
</reference>
<comment type="caution">
    <text evidence="4">The sequence shown here is derived from an EMBL/GenBank/DDBJ whole genome shotgun (WGS) entry which is preliminary data.</text>
</comment>
<evidence type="ECO:0000256" key="1">
    <source>
        <dbReference type="ARBA" id="ARBA00004418"/>
    </source>
</evidence>
<keyword evidence="3" id="KW-0560">Oxidoreductase</keyword>
<protein>
    <submittedName>
        <fullName evidence="4">Methyl viologen-reducing hydrogenase</fullName>
    </submittedName>
</protein>
<evidence type="ECO:0000256" key="3">
    <source>
        <dbReference type="ARBA" id="ARBA00023002"/>
    </source>
</evidence>
<accession>A0A7V1I4P8</accession>
<comment type="subcellular location">
    <subcellularLocation>
        <location evidence="1">Periplasm</location>
    </subcellularLocation>
</comment>
<sequence length="56" mass="6303">MALKVVEEWFNACAGCEVSILNIGENLVDLLSELEFVHMPFLIDHKYYGQTGEGTQ</sequence>
<dbReference type="GO" id="GO:0042597">
    <property type="term" value="C:periplasmic space"/>
    <property type="evidence" value="ECO:0007669"/>
    <property type="project" value="UniProtKB-SubCell"/>
</dbReference>
<dbReference type="AlphaFoldDB" id="A0A7V1I4P8"/>
<feature type="non-terminal residue" evidence="4">
    <location>
        <position position="56"/>
    </location>
</feature>
<proteinExistence type="predicted"/>
<dbReference type="SUPFAM" id="SSF56770">
    <property type="entry name" value="HydA/Nqo6-like"/>
    <property type="match status" value="1"/>
</dbReference>
<dbReference type="Gene3D" id="3.40.50.700">
    <property type="entry name" value="NADH:ubiquinone oxidoreductase-like, 20kDa subunit"/>
    <property type="match status" value="1"/>
</dbReference>
<organism evidence="4">
    <name type="scientific">Desulfofervidus auxilii</name>
    <dbReference type="NCBI Taxonomy" id="1621989"/>
    <lineage>
        <taxon>Bacteria</taxon>
        <taxon>Pseudomonadati</taxon>
        <taxon>Thermodesulfobacteriota</taxon>
        <taxon>Candidatus Desulfofervidia</taxon>
        <taxon>Candidatus Desulfofervidales</taxon>
        <taxon>Candidatus Desulfofervidaceae</taxon>
        <taxon>Candidatus Desulfofervidus</taxon>
    </lineage>
</organism>
<evidence type="ECO:0000256" key="2">
    <source>
        <dbReference type="ARBA" id="ARBA00022764"/>
    </source>
</evidence>
<dbReference type="GO" id="GO:0016491">
    <property type="term" value="F:oxidoreductase activity"/>
    <property type="evidence" value="ECO:0007669"/>
    <property type="project" value="UniProtKB-KW"/>
</dbReference>
<keyword evidence="2" id="KW-0574">Periplasm</keyword>
<dbReference type="Proteomes" id="UP000886268">
    <property type="component" value="Unassembled WGS sequence"/>
</dbReference>